<keyword evidence="2" id="KW-0677">Repeat</keyword>
<protein>
    <recommendedName>
        <fullName evidence="5">Galactose oxidase</fullName>
    </recommendedName>
</protein>
<reference evidence="3 4" key="1">
    <citation type="journal article" date="2018" name="New Phytol.">
        <title>Phylogenomics of Endogonaceae and evolution of mycorrhizas within Mucoromycota.</title>
        <authorList>
            <person name="Chang Y."/>
            <person name="Desiro A."/>
            <person name="Na H."/>
            <person name="Sandor L."/>
            <person name="Lipzen A."/>
            <person name="Clum A."/>
            <person name="Barry K."/>
            <person name="Grigoriev I.V."/>
            <person name="Martin F.M."/>
            <person name="Stajich J.E."/>
            <person name="Smith M.E."/>
            <person name="Bonito G."/>
            <person name="Spatafora J.W."/>
        </authorList>
    </citation>
    <scope>NUCLEOTIDE SEQUENCE [LARGE SCALE GENOMIC DNA]</scope>
    <source>
        <strain evidence="3 4">AD002</strain>
    </source>
</reference>
<dbReference type="InterPro" id="IPR015915">
    <property type="entry name" value="Kelch-typ_b-propeller"/>
</dbReference>
<gene>
    <name evidence="3" type="ORF">BC938DRAFT_476410</name>
</gene>
<evidence type="ECO:0000256" key="1">
    <source>
        <dbReference type="ARBA" id="ARBA00022441"/>
    </source>
</evidence>
<evidence type="ECO:0008006" key="5">
    <source>
        <dbReference type="Google" id="ProtNLM"/>
    </source>
</evidence>
<sequence>MLTTGSPLQTSGQNLVGLWRPSFTRVRNKLYVFGGGGNVTNDLHVLDLKDRRWESVQAIKGVAPSKRYGHTASLWRNHIIIFGGCNEFSDYCSDLCVFDIQKSTWIRPEIRGLNVPARYLHTATVYDDKLYVYGGFAKNSD</sequence>
<dbReference type="SUPFAM" id="SSF117281">
    <property type="entry name" value="Kelch motif"/>
    <property type="match status" value="1"/>
</dbReference>
<dbReference type="Gene3D" id="2.120.10.80">
    <property type="entry name" value="Kelch-type beta propeller"/>
    <property type="match status" value="1"/>
</dbReference>
<keyword evidence="4" id="KW-1185">Reference proteome</keyword>
<evidence type="ECO:0000256" key="2">
    <source>
        <dbReference type="ARBA" id="ARBA00022737"/>
    </source>
</evidence>
<dbReference type="PANTHER" id="PTHR46093">
    <property type="entry name" value="ACYL-COA-BINDING DOMAIN-CONTAINING PROTEIN 5"/>
    <property type="match status" value="1"/>
</dbReference>
<dbReference type="PANTHER" id="PTHR46093:SF18">
    <property type="entry name" value="FIBRONECTIN TYPE-III DOMAIN-CONTAINING PROTEIN"/>
    <property type="match status" value="1"/>
</dbReference>
<dbReference type="Pfam" id="PF24681">
    <property type="entry name" value="Kelch_KLHDC2_KLHL20_DRC7"/>
    <property type="match status" value="1"/>
</dbReference>
<feature type="non-terminal residue" evidence="3">
    <location>
        <position position="141"/>
    </location>
</feature>
<proteinExistence type="predicted"/>
<evidence type="ECO:0000313" key="3">
    <source>
        <dbReference type="EMBL" id="RUS16955.1"/>
    </source>
</evidence>
<comment type="caution">
    <text evidence="3">The sequence shown here is derived from an EMBL/GenBank/DDBJ whole genome shotgun (WGS) entry which is preliminary data.</text>
</comment>
<dbReference type="AlphaFoldDB" id="A0A433PHI6"/>
<accession>A0A433PHI6</accession>
<keyword evidence="1" id="KW-0880">Kelch repeat</keyword>
<name>A0A433PHI6_9FUNG</name>
<dbReference type="EMBL" id="RBNJ01023626">
    <property type="protein sequence ID" value="RUS16955.1"/>
    <property type="molecule type" value="Genomic_DNA"/>
</dbReference>
<dbReference type="Proteomes" id="UP000274822">
    <property type="component" value="Unassembled WGS sequence"/>
</dbReference>
<evidence type="ECO:0000313" key="4">
    <source>
        <dbReference type="Proteomes" id="UP000274822"/>
    </source>
</evidence>
<organism evidence="3 4">
    <name type="scientific">Jimgerdemannia flammicorona</name>
    <dbReference type="NCBI Taxonomy" id="994334"/>
    <lineage>
        <taxon>Eukaryota</taxon>
        <taxon>Fungi</taxon>
        <taxon>Fungi incertae sedis</taxon>
        <taxon>Mucoromycota</taxon>
        <taxon>Mucoromycotina</taxon>
        <taxon>Endogonomycetes</taxon>
        <taxon>Endogonales</taxon>
        <taxon>Endogonaceae</taxon>
        <taxon>Jimgerdemannia</taxon>
    </lineage>
</organism>